<name>A0A239UHN8_9STAP</name>
<dbReference type="Pfam" id="PF07907">
    <property type="entry name" value="YibE_F"/>
    <property type="match status" value="1"/>
</dbReference>
<organism evidence="1 2">
    <name type="scientific">Staphylococcus piscifermentans</name>
    <dbReference type="NCBI Taxonomy" id="70258"/>
    <lineage>
        <taxon>Bacteria</taxon>
        <taxon>Bacillati</taxon>
        <taxon>Bacillota</taxon>
        <taxon>Bacilli</taxon>
        <taxon>Bacillales</taxon>
        <taxon>Staphylococcaceae</taxon>
        <taxon>Staphylococcus</taxon>
    </lineage>
</organism>
<evidence type="ECO:0000313" key="1">
    <source>
        <dbReference type="EMBL" id="GEP85460.1"/>
    </source>
</evidence>
<proteinExistence type="predicted"/>
<dbReference type="PIRSF" id="PIRSF031503">
    <property type="entry name" value="UCP031503_mp"/>
    <property type="match status" value="1"/>
</dbReference>
<accession>A0A239UHN8</accession>
<dbReference type="PANTHER" id="PTHR41771">
    <property type="entry name" value="MEMBRANE PROTEIN-RELATED"/>
    <property type="match status" value="1"/>
</dbReference>
<dbReference type="InterPro" id="IPR014564">
    <property type="entry name" value="UCP031503_TM"/>
</dbReference>
<dbReference type="AlphaFoldDB" id="A0A239UHN8"/>
<evidence type="ECO:0000313" key="2">
    <source>
        <dbReference type="Proteomes" id="UP000321736"/>
    </source>
</evidence>
<keyword evidence="2" id="KW-1185">Reference proteome</keyword>
<dbReference type="Proteomes" id="UP000321736">
    <property type="component" value="Unassembled WGS sequence"/>
</dbReference>
<dbReference type="OrthoDB" id="2414035at2"/>
<sequence>MSAVLILALILLILMVAFGGKKGAISYGMLFLNFLMVLIALVAIVLKLPIPIVAILFCLAVASLNLFGLNGYNVKTQAAFIGTCLTTAILLGVIYFAVATGHLQGFATEQQDETYVYSMNIGINMIQFMVFTTVLAVIAAVVDLAITISLPMYELSETNPNLSRTELFQSGMRVGREILATSANTIYLAYFGGQLTLFFWFFKLNYSFGHIINAKIFTQEFVSILFGGIAVALSIPITAWITAWLIHRHSGKKVTQPVSDKQT</sequence>
<comment type="caution">
    <text evidence="1">The sequence shown here is derived from an EMBL/GenBank/DDBJ whole genome shotgun (WGS) entry which is preliminary data.</text>
</comment>
<gene>
    <name evidence="1" type="ORF">SPI02_20450</name>
</gene>
<dbReference type="EMBL" id="BKAR01000030">
    <property type="protein sequence ID" value="GEP85460.1"/>
    <property type="molecule type" value="Genomic_DNA"/>
</dbReference>
<protein>
    <submittedName>
        <fullName evidence="1">Uncharacterized protein</fullName>
    </submittedName>
</protein>
<reference evidence="1 2" key="1">
    <citation type="submission" date="2019-07" db="EMBL/GenBank/DDBJ databases">
        <title>Whole genome shotgun sequence of Staphylococcus piscifermentans NBRC 109625.</title>
        <authorList>
            <person name="Hosoyama A."/>
            <person name="Uohara A."/>
            <person name="Ohji S."/>
            <person name="Ichikawa N."/>
        </authorList>
    </citation>
    <scope>NUCLEOTIDE SEQUENCE [LARGE SCALE GENOMIC DNA]</scope>
    <source>
        <strain evidence="1 2">NBRC 109625</strain>
    </source>
</reference>
<dbReference type="InterPro" id="IPR012507">
    <property type="entry name" value="YibE_F"/>
</dbReference>
<dbReference type="PANTHER" id="PTHR41771:SF1">
    <property type="entry name" value="MEMBRANE PROTEIN"/>
    <property type="match status" value="1"/>
</dbReference>
<dbReference type="RefSeq" id="WP_095107009.1">
    <property type="nucleotide sequence ID" value="NZ_BKAR01000030.1"/>
</dbReference>